<dbReference type="InterPro" id="IPR045104">
    <property type="entry name" value="Alfin"/>
</dbReference>
<keyword evidence="1" id="KW-0479">Metal-binding</keyword>
<dbReference type="GO" id="GO:0005634">
    <property type="term" value="C:nucleus"/>
    <property type="evidence" value="ECO:0007669"/>
    <property type="project" value="UniProtKB-SubCell"/>
</dbReference>
<evidence type="ECO:0000313" key="4">
    <source>
        <dbReference type="EMBL" id="EEE53907.1"/>
    </source>
</evidence>
<dbReference type="AlphaFoldDB" id="B9ESZ1"/>
<keyword evidence="1" id="KW-0805">Transcription regulation</keyword>
<proteinExistence type="inferred from homology"/>
<evidence type="ECO:0000256" key="1">
    <source>
        <dbReference type="RuleBase" id="RU369089"/>
    </source>
</evidence>
<comment type="domain">
    <text evidence="1">The PHD-type zinc finger mediates the binding to H3K4me3.</text>
</comment>
<reference evidence="4" key="1">
    <citation type="journal article" date="2005" name="PLoS Biol.">
        <title>The genomes of Oryza sativa: a history of duplications.</title>
        <authorList>
            <person name="Yu J."/>
            <person name="Wang J."/>
            <person name="Lin W."/>
            <person name="Li S."/>
            <person name="Li H."/>
            <person name="Zhou J."/>
            <person name="Ni P."/>
            <person name="Dong W."/>
            <person name="Hu S."/>
            <person name="Zeng C."/>
            <person name="Zhang J."/>
            <person name="Zhang Y."/>
            <person name="Li R."/>
            <person name="Xu Z."/>
            <person name="Li S."/>
            <person name="Li X."/>
            <person name="Zheng H."/>
            <person name="Cong L."/>
            <person name="Lin L."/>
            <person name="Yin J."/>
            <person name="Geng J."/>
            <person name="Li G."/>
            <person name="Shi J."/>
            <person name="Liu J."/>
            <person name="Lv H."/>
            <person name="Li J."/>
            <person name="Wang J."/>
            <person name="Deng Y."/>
            <person name="Ran L."/>
            <person name="Shi X."/>
            <person name="Wang X."/>
            <person name="Wu Q."/>
            <person name="Li C."/>
            <person name="Ren X."/>
            <person name="Wang J."/>
            <person name="Wang X."/>
            <person name="Li D."/>
            <person name="Liu D."/>
            <person name="Zhang X."/>
            <person name="Ji Z."/>
            <person name="Zhao W."/>
            <person name="Sun Y."/>
            <person name="Zhang Z."/>
            <person name="Bao J."/>
            <person name="Han Y."/>
            <person name="Dong L."/>
            <person name="Ji J."/>
            <person name="Chen P."/>
            <person name="Wu S."/>
            <person name="Liu J."/>
            <person name="Xiao Y."/>
            <person name="Bu D."/>
            <person name="Tan J."/>
            <person name="Yang L."/>
            <person name="Ye C."/>
            <person name="Zhang J."/>
            <person name="Xu J."/>
            <person name="Zhou Y."/>
            <person name="Yu Y."/>
            <person name="Zhang B."/>
            <person name="Zhuang S."/>
            <person name="Wei H."/>
            <person name="Liu B."/>
            <person name="Lei M."/>
            <person name="Yu H."/>
            <person name="Li Y."/>
            <person name="Xu H."/>
            <person name="Wei S."/>
            <person name="He X."/>
            <person name="Fang L."/>
            <person name="Zhang Z."/>
            <person name="Zhang Y."/>
            <person name="Huang X."/>
            <person name="Su Z."/>
            <person name="Tong W."/>
            <person name="Li J."/>
            <person name="Tong Z."/>
            <person name="Li S."/>
            <person name="Ye J."/>
            <person name="Wang L."/>
            <person name="Fang L."/>
            <person name="Lei T."/>
            <person name="Chen C."/>
            <person name="Chen H."/>
            <person name="Xu Z."/>
            <person name="Li H."/>
            <person name="Huang H."/>
            <person name="Zhang F."/>
            <person name="Xu H."/>
            <person name="Li N."/>
            <person name="Zhao C."/>
            <person name="Li S."/>
            <person name="Dong L."/>
            <person name="Huang Y."/>
            <person name="Li L."/>
            <person name="Xi Y."/>
            <person name="Qi Q."/>
            <person name="Li W."/>
            <person name="Zhang B."/>
            <person name="Hu W."/>
            <person name="Zhang Y."/>
            <person name="Tian X."/>
            <person name="Jiao Y."/>
            <person name="Liang X."/>
            <person name="Jin J."/>
            <person name="Gao L."/>
            <person name="Zheng W."/>
            <person name="Hao B."/>
            <person name="Liu S."/>
            <person name="Wang W."/>
            <person name="Yuan L."/>
            <person name="Cao M."/>
            <person name="McDermott J."/>
            <person name="Samudrala R."/>
            <person name="Wang J."/>
            <person name="Wong G.K."/>
            <person name="Yang H."/>
        </authorList>
    </citation>
    <scope>NUCLEOTIDE SEQUENCE [LARGE SCALE GENOMIC DNA]</scope>
</reference>
<accession>B9ESZ1</accession>
<dbReference type="GO" id="GO:0008270">
    <property type="term" value="F:zinc ion binding"/>
    <property type="evidence" value="ECO:0007669"/>
    <property type="project" value="UniProtKB-KW"/>
</dbReference>
<keyword evidence="1" id="KW-0862">Zinc</keyword>
<dbReference type="PANTHER" id="PTHR12321">
    <property type="entry name" value="CPG BINDING PROTEIN"/>
    <property type="match status" value="1"/>
</dbReference>
<comment type="function">
    <text evidence="1">Histone-binding component that specifically recognizes H3 tails trimethylated on 'Lys-4' (H3K4me3), which mark transcription start sites of virtually all active genes.</text>
</comment>
<comment type="subcellular location">
    <subcellularLocation>
        <location evidence="1">Nucleus</location>
    </subcellularLocation>
</comment>
<dbReference type="Proteomes" id="UP000007752">
    <property type="component" value="Chromosome 1"/>
</dbReference>
<keyword evidence="1" id="KW-0863">Zinc-finger</keyword>
<dbReference type="InterPro" id="IPR021998">
    <property type="entry name" value="Alfin_N"/>
</dbReference>
<dbReference type="GO" id="GO:0006325">
    <property type="term" value="P:chromatin organization"/>
    <property type="evidence" value="ECO:0007669"/>
    <property type="project" value="UniProtKB-UniRule"/>
</dbReference>
<dbReference type="GO" id="GO:0042393">
    <property type="term" value="F:histone binding"/>
    <property type="evidence" value="ECO:0007669"/>
    <property type="project" value="UniProtKB-UniRule"/>
</dbReference>
<dbReference type="Pfam" id="PF12165">
    <property type="entry name" value="Alfin"/>
    <property type="match status" value="1"/>
</dbReference>
<evidence type="ECO:0000256" key="2">
    <source>
        <dbReference type="SAM" id="MobiDB-lite"/>
    </source>
</evidence>
<dbReference type="EMBL" id="CM000138">
    <property type="protein sequence ID" value="EEE53907.1"/>
    <property type="molecule type" value="Genomic_DNA"/>
</dbReference>
<keyword evidence="1" id="KW-0156">Chromatin regulator</keyword>
<comment type="subunit">
    <text evidence="1">Interacts with H3K4me3 and to a lesser extent with H3K4me2.</text>
</comment>
<feature type="domain" description="Alfin N-terminal" evidence="3">
    <location>
        <begin position="35"/>
        <end position="160"/>
    </location>
</feature>
<sequence length="220" mass="24249">MAGEEFGLAAAAAAAASATVDAASGRSSRVTALRSVEDIFSDFRARRSAIVRALTEDLEKFAALCNPDLDCLCLYGNSDGTWEVAPPPEMVPPELPEPALGINFSRDTMYRSDWVALLSVFSDSWLLAVAFFHGARLDRDDRVRLFNMINDLPTVYEVVFGVEQSDEQSGMDNGAKDTPSPQKEDDSNITAGLQHEKKRKILMYSKRTSKYLPSTYRLPS</sequence>
<reference evidence="4" key="2">
    <citation type="submission" date="2008-12" db="EMBL/GenBank/DDBJ databases">
        <title>Improved gene annotation of the rice (Oryza sativa) genomes.</title>
        <authorList>
            <person name="Wang J."/>
            <person name="Li R."/>
            <person name="Fan W."/>
            <person name="Huang Q."/>
            <person name="Zhang J."/>
            <person name="Zhou Y."/>
            <person name="Hu Y."/>
            <person name="Zi S."/>
            <person name="Li J."/>
            <person name="Ni P."/>
            <person name="Zheng H."/>
            <person name="Zhang Y."/>
            <person name="Zhao M."/>
            <person name="Hao Q."/>
            <person name="McDermott J."/>
            <person name="Samudrala R."/>
            <person name="Kristiansen K."/>
            <person name="Wong G.K.-S."/>
        </authorList>
    </citation>
    <scope>NUCLEOTIDE SEQUENCE</scope>
</reference>
<keyword evidence="1" id="KW-0539">Nucleus</keyword>
<dbReference type="GO" id="GO:0006355">
    <property type="term" value="P:regulation of DNA-templated transcription"/>
    <property type="evidence" value="ECO:0007669"/>
    <property type="project" value="UniProtKB-UniRule"/>
</dbReference>
<comment type="similarity">
    <text evidence="1">Belongs to the Alfin family.</text>
</comment>
<name>B9ESZ1_ORYSJ</name>
<feature type="region of interest" description="Disordered" evidence="2">
    <location>
        <begin position="165"/>
        <end position="193"/>
    </location>
</feature>
<keyword evidence="1" id="KW-0804">Transcription</keyword>
<organism evidence="4">
    <name type="scientific">Oryza sativa subsp. japonica</name>
    <name type="common">Rice</name>
    <dbReference type="NCBI Taxonomy" id="39947"/>
    <lineage>
        <taxon>Eukaryota</taxon>
        <taxon>Viridiplantae</taxon>
        <taxon>Streptophyta</taxon>
        <taxon>Embryophyta</taxon>
        <taxon>Tracheophyta</taxon>
        <taxon>Spermatophyta</taxon>
        <taxon>Magnoliopsida</taxon>
        <taxon>Liliopsida</taxon>
        <taxon>Poales</taxon>
        <taxon>Poaceae</taxon>
        <taxon>BOP clade</taxon>
        <taxon>Oryzoideae</taxon>
        <taxon>Oryzeae</taxon>
        <taxon>Oryzinae</taxon>
        <taxon>Oryza</taxon>
        <taxon>Oryza sativa</taxon>
    </lineage>
</organism>
<gene>
    <name evidence="4" type="ORF">OsJ_00457</name>
</gene>
<evidence type="ECO:0000259" key="3">
    <source>
        <dbReference type="Pfam" id="PF12165"/>
    </source>
</evidence>
<dbReference type="PANTHER" id="PTHR12321:SF116">
    <property type="entry name" value="PHD FINGER PROTEIN ALFIN-LIKE 3"/>
    <property type="match status" value="1"/>
</dbReference>
<protein>
    <recommendedName>
        <fullName evidence="1">PHD finger protein ALFIN-LIKE</fullName>
    </recommendedName>
</protein>